<proteinExistence type="inferred from homology"/>
<evidence type="ECO:0000313" key="8">
    <source>
        <dbReference type="EMBL" id="TXC84081.1"/>
    </source>
</evidence>
<evidence type="ECO:0000313" key="7">
    <source>
        <dbReference type="EMBL" id="MEM5339723.1"/>
    </source>
</evidence>
<keyword evidence="7" id="KW-0456">Lyase</keyword>
<comment type="catalytic activity">
    <reaction evidence="1">
        <text>(2S,3R)-3-hydroxybutane-1,2,3-tricarboxylate = pyruvate + succinate</text>
        <dbReference type="Rhea" id="RHEA:16809"/>
        <dbReference type="ChEBI" id="CHEBI:15361"/>
        <dbReference type="ChEBI" id="CHEBI:30031"/>
        <dbReference type="ChEBI" id="CHEBI:57429"/>
        <dbReference type="EC" id="4.1.3.30"/>
    </reaction>
</comment>
<evidence type="ECO:0000256" key="6">
    <source>
        <dbReference type="ARBA" id="ARBA00073849"/>
    </source>
</evidence>
<comment type="caution">
    <text evidence="8">The sequence shown here is derived from an EMBL/GenBank/DDBJ whole genome shotgun (WGS) entry which is preliminary data.</text>
</comment>
<dbReference type="CDD" id="cd00377">
    <property type="entry name" value="ICL_PEPM"/>
    <property type="match status" value="1"/>
</dbReference>
<accession>A0A5C6VH76</accession>
<dbReference type="EMBL" id="JAZHGA010000005">
    <property type="protein sequence ID" value="MEM5339723.1"/>
    <property type="molecule type" value="Genomic_DNA"/>
</dbReference>
<dbReference type="InterPro" id="IPR018523">
    <property type="entry name" value="Isocitrate_lyase_ph_CS"/>
</dbReference>
<evidence type="ECO:0000256" key="4">
    <source>
        <dbReference type="ARBA" id="ARBA00044762"/>
    </source>
</evidence>
<dbReference type="GO" id="GO:0046421">
    <property type="term" value="F:methylisocitrate lyase activity"/>
    <property type="evidence" value="ECO:0007669"/>
    <property type="project" value="UniProtKB-EC"/>
</dbReference>
<comment type="subunit">
    <text evidence="4">Homotetramer; dimer of dimers.</text>
</comment>
<dbReference type="RefSeq" id="WP_147236229.1">
    <property type="nucleotide sequence ID" value="NZ_JAZHFZ010000013.1"/>
</dbReference>
<dbReference type="Proteomes" id="UP001481677">
    <property type="component" value="Unassembled WGS sequence"/>
</dbReference>
<dbReference type="PANTHER" id="PTHR42905">
    <property type="entry name" value="PHOSPHOENOLPYRUVATE CARBOXYLASE"/>
    <property type="match status" value="1"/>
</dbReference>
<organism evidence="8 9">
    <name type="scientific">Paraburkholderia azotifigens</name>
    <dbReference type="NCBI Taxonomy" id="2057004"/>
    <lineage>
        <taxon>Bacteria</taxon>
        <taxon>Pseudomonadati</taxon>
        <taxon>Pseudomonadota</taxon>
        <taxon>Betaproteobacteria</taxon>
        <taxon>Burkholderiales</taxon>
        <taxon>Burkholderiaceae</taxon>
        <taxon>Paraburkholderia</taxon>
    </lineage>
</organism>
<dbReference type="AlphaFoldDB" id="A0A5C6VH76"/>
<dbReference type="Proteomes" id="UP000321776">
    <property type="component" value="Unassembled WGS sequence"/>
</dbReference>
<sequence>MSTKANGLKTILQQGSVLAPGVFDALTALIAEQAGFKALYLSGASIAYTRLGRSDVGLTTSSEVEDTLARITERVDVPLIVDADTGFGNALNVKRTVRGFERAGAAMIQLEDQTFPKRCGHLDGKSLIPVAEMCGKLRAAVDARSNSDTMILARTDAVAVEGLDAALDRAEQYLEAGADALFIEALRSVEQMKGACDRFAGRVPLLANMVEGGKTPVHSVQALTQLGFRIVIFPGGTARAVAHTLQGYYASLRETGTTDPWKDRMLDFDGINDVIGTQALMAESKLYG</sequence>
<dbReference type="Gene3D" id="3.20.20.60">
    <property type="entry name" value="Phosphoenolpyruvate-binding domains"/>
    <property type="match status" value="1"/>
</dbReference>
<dbReference type="PANTHER" id="PTHR42905:SF5">
    <property type="entry name" value="CARBOXYVINYL-CARBOXYPHOSPHONATE PHOSPHORYLMUTASE, CHLOROPLASTIC"/>
    <property type="match status" value="1"/>
</dbReference>
<comment type="function">
    <text evidence="5">Involved in the catabolism of short chain fatty acids (SCFA) via the 2-methylcitrate cycle I (propionate degradation route). Catalyzes the thermodynamically favored C-C bond cleavage of (2R,3S)-2-methylisocitrate to yield pyruvate and succinate via an alpha-carboxy-carbanion intermediate.</text>
</comment>
<dbReference type="EC" id="4.1.3.30" evidence="3"/>
<evidence type="ECO:0000313" key="9">
    <source>
        <dbReference type="Proteomes" id="UP000321776"/>
    </source>
</evidence>
<evidence type="ECO:0000313" key="10">
    <source>
        <dbReference type="Proteomes" id="UP001481677"/>
    </source>
</evidence>
<dbReference type="Pfam" id="PF13714">
    <property type="entry name" value="PEP_mutase"/>
    <property type="match status" value="1"/>
</dbReference>
<protein>
    <recommendedName>
        <fullName evidence="6">2-methylisocitrate lyase</fullName>
        <ecNumber evidence="3">4.1.3.30</ecNumber>
    </recommendedName>
</protein>
<evidence type="ECO:0000256" key="1">
    <source>
        <dbReference type="ARBA" id="ARBA00001050"/>
    </source>
</evidence>
<dbReference type="PROSITE" id="PS00161">
    <property type="entry name" value="ISOCITRATE_LYASE"/>
    <property type="match status" value="1"/>
</dbReference>
<dbReference type="InterPro" id="IPR039556">
    <property type="entry name" value="ICL/PEPM"/>
</dbReference>
<name>A0A5C6VH76_9BURK</name>
<evidence type="ECO:0000256" key="2">
    <source>
        <dbReference type="ARBA" id="ARBA00009282"/>
    </source>
</evidence>
<evidence type="ECO:0000256" key="5">
    <source>
        <dbReference type="ARBA" id="ARBA00057039"/>
    </source>
</evidence>
<keyword evidence="10" id="KW-1185">Reference proteome</keyword>
<evidence type="ECO:0000256" key="3">
    <source>
        <dbReference type="ARBA" id="ARBA00012260"/>
    </source>
</evidence>
<comment type="similarity">
    <text evidence="2">Belongs to the isocitrate lyase/PEP mutase superfamily. Methylisocitrate lyase family.</text>
</comment>
<dbReference type="FunFam" id="3.20.20.60:FF:000009">
    <property type="entry name" value="2-methylisocitrate lyase"/>
    <property type="match status" value="1"/>
</dbReference>
<dbReference type="SUPFAM" id="SSF51621">
    <property type="entry name" value="Phosphoenolpyruvate/pyruvate domain"/>
    <property type="match status" value="1"/>
</dbReference>
<dbReference type="InterPro" id="IPR040442">
    <property type="entry name" value="Pyrv_kinase-like_dom_sf"/>
</dbReference>
<reference evidence="7 10" key="3">
    <citation type="submission" date="2024-01" db="EMBL/GenBank/DDBJ databases">
        <title>The diversity of rhizobia nodulating Mimosa spp. in eleven states of Brazil covering several biomes is determined by host plant, location, and edaphic factors.</title>
        <authorList>
            <person name="Rouws L."/>
            <person name="Barauna A."/>
            <person name="Beukes C."/>
            <person name="De Faria S.M."/>
            <person name="Gross E."/>
            <person name="Dos Reis Junior F.B."/>
            <person name="Simon M."/>
            <person name="Maluk M."/>
            <person name="Odee D.W."/>
            <person name="Kenicer G."/>
            <person name="Young J.P.W."/>
            <person name="Reis V.M."/>
            <person name="Zilli J."/>
            <person name="James E.K."/>
        </authorList>
    </citation>
    <scope>NUCLEOTIDE SEQUENCE [LARGE SCALE GENOMIC DNA]</scope>
    <source>
        <strain evidence="7 10">JPY530</strain>
    </source>
</reference>
<dbReference type="InterPro" id="IPR015813">
    <property type="entry name" value="Pyrv/PenolPyrv_kinase-like_dom"/>
</dbReference>
<dbReference type="EMBL" id="VOQS01000003">
    <property type="protein sequence ID" value="TXC84081.1"/>
    <property type="molecule type" value="Genomic_DNA"/>
</dbReference>
<gene>
    <name evidence="8" type="ORF">FRZ40_27545</name>
    <name evidence="7" type="ORF">V4C56_08765</name>
</gene>
<reference evidence="8" key="2">
    <citation type="submission" date="2019-08" db="EMBL/GenBank/DDBJ databases">
        <authorList>
            <person name="Im W.-T."/>
        </authorList>
    </citation>
    <scope>NUCLEOTIDE SEQUENCE</scope>
    <source>
        <strain evidence="8">NF 2-5-3</strain>
    </source>
</reference>
<reference evidence="8 9" key="1">
    <citation type="journal article" date="2018" name="Int. J. Syst. Evol. Microbiol.">
        <title>Paraburkholderia azotifigens sp. nov., a nitrogen-fixing bacterium isolated from paddy soil.</title>
        <authorList>
            <person name="Choi G.M."/>
            <person name="Im W.T."/>
        </authorList>
    </citation>
    <scope>NUCLEOTIDE SEQUENCE [LARGE SCALE GENOMIC DNA]</scope>
    <source>
        <strain evidence="8 9">NF 2-5-3</strain>
    </source>
</reference>